<name>A0A2G8RFE7_9RHOB</name>
<protein>
    <submittedName>
        <fullName evidence="2">Uncharacterized protein</fullName>
    </submittedName>
</protein>
<evidence type="ECO:0000313" key="3">
    <source>
        <dbReference type="Proteomes" id="UP000231259"/>
    </source>
</evidence>
<evidence type="ECO:0000256" key="1">
    <source>
        <dbReference type="SAM" id="MobiDB-lite"/>
    </source>
</evidence>
<sequence length="183" mass="20016">MWDEYAEPASQPTEAPHDHAMTRAELHGSVAQAVQPTPVQDEPAGPVASSSHVDFDLAFERIDQGEKIGAVADDLRVPLHLLKSKWAKHIADNTPATIEDVQTNLPAVSGEPDLETAFLRIRAGETVKDVAADMGFKFPSLRGKWANKQRRRSDGDTESCRLCDRQFKPCADSDGLCARCTHG</sequence>
<organism evidence="2 3">
    <name type="scientific">Puniceibacterium antarcticum</name>
    <dbReference type="NCBI Taxonomy" id="1206336"/>
    <lineage>
        <taxon>Bacteria</taxon>
        <taxon>Pseudomonadati</taxon>
        <taxon>Pseudomonadota</taxon>
        <taxon>Alphaproteobacteria</taxon>
        <taxon>Rhodobacterales</taxon>
        <taxon>Paracoccaceae</taxon>
        <taxon>Puniceibacterium</taxon>
    </lineage>
</organism>
<accession>A0A2G8RFE7</accession>
<evidence type="ECO:0000313" key="2">
    <source>
        <dbReference type="EMBL" id="PIL20213.1"/>
    </source>
</evidence>
<feature type="compositionally biased region" description="Basic and acidic residues" evidence="1">
    <location>
        <begin position="15"/>
        <end position="26"/>
    </location>
</feature>
<proteinExistence type="predicted"/>
<dbReference type="EMBL" id="AWWI01000066">
    <property type="protein sequence ID" value="PIL20213.1"/>
    <property type="molecule type" value="Genomic_DNA"/>
</dbReference>
<dbReference type="AlphaFoldDB" id="A0A2G8RFE7"/>
<keyword evidence="3" id="KW-1185">Reference proteome</keyword>
<dbReference type="Proteomes" id="UP000231259">
    <property type="component" value="Unassembled WGS sequence"/>
</dbReference>
<feature type="region of interest" description="Disordered" evidence="1">
    <location>
        <begin position="1"/>
        <end position="50"/>
    </location>
</feature>
<comment type="caution">
    <text evidence="2">The sequence shown here is derived from an EMBL/GenBank/DDBJ whole genome shotgun (WGS) entry which is preliminary data.</text>
</comment>
<reference evidence="2 3" key="1">
    <citation type="submission" date="2013-09" db="EMBL/GenBank/DDBJ databases">
        <title>Genome sequencing of Phaeobacter antarcticus sp. nov. SM1211.</title>
        <authorList>
            <person name="Zhang X.-Y."/>
            <person name="Liu C."/>
            <person name="Chen X.-L."/>
            <person name="Xie B.-B."/>
            <person name="Qin Q.-L."/>
            <person name="Rong J.-C."/>
            <person name="Zhang Y.-Z."/>
        </authorList>
    </citation>
    <scope>NUCLEOTIDE SEQUENCE [LARGE SCALE GENOMIC DNA]</scope>
    <source>
        <strain evidence="2 3">SM1211</strain>
    </source>
</reference>
<gene>
    <name evidence="2" type="ORF">P775_11140</name>
</gene>